<keyword evidence="4 12" id="KW-0347">Helicase</keyword>
<comment type="catalytic activity">
    <reaction evidence="8">
        <text>Couples ATP hydrolysis with the unwinding of duplex DNA by translocating in the 3'-5' direction.</text>
        <dbReference type="EC" id="5.6.2.4"/>
    </reaction>
</comment>
<dbReference type="PROSITE" id="PS51198">
    <property type="entry name" value="UVRD_HELICASE_ATP_BIND"/>
    <property type="match status" value="1"/>
</dbReference>
<name>A0A3P2A779_9NEIS</name>
<dbReference type="Pfam" id="PF00580">
    <property type="entry name" value="UvrD-helicase"/>
    <property type="match status" value="1"/>
</dbReference>
<evidence type="ECO:0000259" key="14">
    <source>
        <dbReference type="PROSITE" id="PS51217"/>
    </source>
</evidence>
<dbReference type="GO" id="GO:0043138">
    <property type="term" value="F:3'-5' DNA helicase activity"/>
    <property type="evidence" value="ECO:0007669"/>
    <property type="project" value="UniProtKB-EC"/>
</dbReference>
<evidence type="ECO:0000256" key="1">
    <source>
        <dbReference type="ARBA" id="ARBA00009922"/>
    </source>
</evidence>
<evidence type="ECO:0000256" key="11">
    <source>
        <dbReference type="ARBA" id="ARBA00048988"/>
    </source>
</evidence>
<dbReference type="InterPro" id="IPR014016">
    <property type="entry name" value="UvrD-like_ATP-bd"/>
</dbReference>
<dbReference type="OrthoDB" id="5905204at2"/>
<dbReference type="Gene3D" id="3.40.50.300">
    <property type="entry name" value="P-loop containing nucleotide triphosphate hydrolases"/>
    <property type="match status" value="2"/>
</dbReference>
<feature type="domain" description="UvrD-like helicase C-terminal" evidence="14">
    <location>
        <begin position="290"/>
        <end position="569"/>
    </location>
</feature>
<organism evidence="15 16">
    <name type="scientific">Conchiformibius steedae</name>
    <dbReference type="NCBI Taxonomy" id="153493"/>
    <lineage>
        <taxon>Bacteria</taxon>
        <taxon>Pseudomonadati</taxon>
        <taxon>Pseudomonadota</taxon>
        <taxon>Betaproteobacteria</taxon>
        <taxon>Neisseriales</taxon>
        <taxon>Neisseriaceae</taxon>
        <taxon>Conchiformibius</taxon>
    </lineage>
</organism>
<evidence type="ECO:0000256" key="12">
    <source>
        <dbReference type="PROSITE-ProRule" id="PRU00560"/>
    </source>
</evidence>
<comment type="caution">
    <text evidence="15">The sequence shown here is derived from an EMBL/GenBank/DDBJ whole genome shotgun (WGS) entry which is preliminary data.</text>
</comment>
<keyword evidence="3 12" id="KW-0378">Hydrolase</keyword>
<feature type="domain" description="UvrD-like helicase ATP-binding" evidence="13">
    <location>
        <begin position="12"/>
        <end position="289"/>
    </location>
</feature>
<keyword evidence="5 12" id="KW-0067">ATP-binding</keyword>
<dbReference type="InterPro" id="IPR014017">
    <property type="entry name" value="DNA_helicase_UvrD-like_C"/>
</dbReference>
<comment type="similarity">
    <text evidence="1">Belongs to the helicase family. UvrD subfamily.</text>
</comment>
<dbReference type="Pfam" id="PF21196">
    <property type="entry name" value="PcrA_UvrD_tudor"/>
    <property type="match status" value="1"/>
</dbReference>
<dbReference type="PANTHER" id="PTHR11070">
    <property type="entry name" value="UVRD / RECB / PCRA DNA HELICASE FAMILY MEMBER"/>
    <property type="match status" value="1"/>
</dbReference>
<gene>
    <name evidence="15" type="ORF">EII21_06510</name>
</gene>
<dbReference type="SUPFAM" id="SSF52540">
    <property type="entry name" value="P-loop containing nucleoside triphosphate hydrolases"/>
    <property type="match status" value="1"/>
</dbReference>
<dbReference type="GO" id="GO:0033202">
    <property type="term" value="C:DNA helicase complex"/>
    <property type="evidence" value="ECO:0007669"/>
    <property type="project" value="TreeGrafter"/>
</dbReference>
<evidence type="ECO:0000259" key="13">
    <source>
        <dbReference type="PROSITE" id="PS51198"/>
    </source>
</evidence>
<dbReference type="EMBL" id="RQYC01000008">
    <property type="protein sequence ID" value="RRD90110.1"/>
    <property type="molecule type" value="Genomic_DNA"/>
</dbReference>
<keyword evidence="16" id="KW-1185">Reference proteome</keyword>
<keyword evidence="2 12" id="KW-0547">Nucleotide-binding</keyword>
<feature type="binding site" evidence="12">
    <location>
        <begin position="33"/>
        <end position="40"/>
    </location>
    <ligand>
        <name>ATP</name>
        <dbReference type="ChEBI" id="CHEBI:30616"/>
    </ligand>
</feature>
<dbReference type="InterPro" id="IPR013986">
    <property type="entry name" value="DExx_box_DNA_helicase_dom_sf"/>
</dbReference>
<dbReference type="InterPro" id="IPR027417">
    <property type="entry name" value="P-loop_NTPase"/>
</dbReference>
<dbReference type="STRING" id="1121352.GCA_000620925_00043"/>
<dbReference type="GO" id="GO:0005524">
    <property type="term" value="F:ATP binding"/>
    <property type="evidence" value="ECO:0007669"/>
    <property type="project" value="UniProtKB-UniRule"/>
</dbReference>
<protein>
    <recommendedName>
        <fullName evidence="9">DNA 3'-5' helicase</fullName>
        <ecNumber evidence="9">5.6.2.4</ecNumber>
    </recommendedName>
    <alternativeName>
        <fullName evidence="10">DNA 3'-5' helicase II</fullName>
    </alternativeName>
</protein>
<evidence type="ECO:0000256" key="8">
    <source>
        <dbReference type="ARBA" id="ARBA00034617"/>
    </source>
</evidence>
<dbReference type="InterPro" id="IPR000212">
    <property type="entry name" value="DNA_helicase_UvrD/REP"/>
</dbReference>
<dbReference type="Proteomes" id="UP000269923">
    <property type="component" value="Unassembled WGS sequence"/>
</dbReference>
<evidence type="ECO:0000256" key="5">
    <source>
        <dbReference type="ARBA" id="ARBA00022840"/>
    </source>
</evidence>
<dbReference type="Gene3D" id="1.10.10.160">
    <property type="match status" value="1"/>
</dbReference>
<dbReference type="PROSITE" id="PS51217">
    <property type="entry name" value="UVRD_HELICASE_CTER"/>
    <property type="match status" value="1"/>
</dbReference>
<dbReference type="GO" id="GO:0005829">
    <property type="term" value="C:cytosol"/>
    <property type="evidence" value="ECO:0007669"/>
    <property type="project" value="TreeGrafter"/>
</dbReference>
<proteinExistence type="inferred from homology"/>
<accession>A0A3P2A779</accession>
<dbReference type="AlphaFoldDB" id="A0A3P2A779"/>
<dbReference type="RefSeq" id="WP_124794993.1">
    <property type="nucleotide sequence ID" value="NZ_RQYC01000008.1"/>
</dbReference>
<evidence type="ECO:0000256" key="9">
    <source>
        <dbReference type="ARBA" id="ARBA00034808"/>
    </source>
</evidence>
<dbReference type="PANTHER" id="PTHR11070:SF2">
    <property type="entry name" value="ATP-DEPENDENT DNA HELICASE SRS2"/>
    <property type="match status" value="1"/>
</dbReference>
<dbReference type="GO" id="GO:0000725">
    <property type="term" value="P:recombinational repair"/>
    <property type="evidence" value="ECO:0007669"/>
    <property type="project" value="TreeGrafter"/>
</dbReference>
<dbReference type="GO" id="GO:0003677">
    <property type="term" value="F:DNA binding"/>
    <property type="evidence" value="ECO:0007669"/>
    <property type="project" value="UniProtKB-KW"/>
</dbReference>
<keyword evidence="6" id="KW-0238">DNA-binding</keyword>
<dbReference type="GO" id="GO:0016887">
    <property type="term" value="F:ATP hydrolysis activity"/>
    <property type="evidence" value="ECO:0007669"/>
    <property type="project" value="RHEA"/>
</dbReference>
<evidence type="ECO:0000256" key="2">
    <source>
        <dbReference type="ARBA" id="ARBA00022741"/>
    </source>
</evidence>
<evidence type="ECO:0000256" key="7">
    <source>
        <dbReference type="ARBA" id="ARBA00023235"/>
    </source>
</evidence>
<evidence type="ECO:0000256" key="10">
    <source>
        <dbReference type="ARBA" id="ARBA00034923"/>
    </source>
</evidence>
<keyword evidence="7" id="KW-0413">Isomerase</keyword>
<sequence>MMMAETADALLQGLNAEQLAAVTYPPAPLLILAGAGSGKTRVLTTRIAWLLHTRQVRPREILAVTFTNKAAKEMRSRIEAMVAGSLQGMWIGTFHGLCHRMLRQHWREAGLPQAFQIMDSAEQLALIKRLLKQLDISEEALPPRLMQGFINAQKEEGLRAGAIDAPDPVAKRLIRVYAEYEQVCEREGVLDFAELLLKSYELLNGNTDLLRRYQMRFRHILADEFQDTNALQYRWLMLLAGGGAALCAVGDDDQSIYRFRGARVGNMADLMRDLGIGDALRLEQNYRSTGTVLAAANALIARNRGRLGKNLRTTAGAGEPIRLFSAADDMAEAAFVADEIRKLLQQGTSAAQIAVLYRSNAQSRVLEQALFREKIAYRIYGGLRFYERAEIKHALAYLRLAVNPADDNAFLRIVNMPPRGIGERTVVAVREQAAANGVPLLAAAQQMAGKSAKVAAFAVLMARFQALAGTADLPDLLAEIISSSGLYDYFAKQNNAAERERTENLDELLNAARLFRPDQTAVENEAESHEAGAQAILLAFLSNAALEAGDDEAETDNGVSLMTVHAAKGLEFDAVFITGLEEGRFPSEQSVSDAEAVEEERRLMYVALTRARRRLYLSLAQRRMLHGAVRTGVVSRFIGEIPPELLQNVSPAKTVIRDNIVHNQAKTSAPIHGFYAGQRVHHGKFGAGVVVSVRDAGASARVKVDFDGWGSKELDTAFANLMIRD</sequence>
<evidence type="ECO:0000256" key="6">
    <source>
        <dbReference type="ARBA" id="ARBA00023125"/>
    </source>
</evidence>
<dbReference type="Gene3D" id="1.10.486.10">
    <property type="entry name" value="PCRA, domain 4"/>
    <property type="match status" value="1"/>
</dbReference>
<dbReference type="CDD" id="cd17932">
    <property type="entry name" value="DEXQc_UvrD"/>
    <property type="match status" value="1"/>
</dbReference>
<evidence type="ECO:0000313" key="15">
    <source>
        <dbReference type="EMBL" id="RRD90110.1"/>
    </source>
</evidence>
<evidence type="ECO:0000256" key="3">
    <source>
        <dbReference type="ARBA" id="ARBA00022801"/>
    </source>
</evidence>
<comment type="catalytic activity">
    <reaction evidence="11">
        <text>ATP + H2O = ADP + phosphate + H(+)</text>
        <dbReference type="Rhea" id="RHEA:13065"/>
        <dbReference type="ChEBI" id="CHEBI:15377"/>
        <dbReference type="ChEBI" id="CHEBI:15378"/>
        <dbReference type="ChEBI" id="CHEBI:30616"/>
        <dbReference type="ChEBI" id="CHEBI:43474"/>
        <dbReference type="ChEBI" id="CHEBI:456216"/>
        <dbReference type="EC" id="5.6.2.4"/>
    </reaction>
</comment>
<dbReference type="CDD" id="cd18807">
    <property type="entry name" value="SF1_C_UvrD"/>
    <property type="match status" value="1"/>
</dbReference>
<dbReference type="Pfam" id="PF13361">
    <property type="entry name" value="UvrD_C"/>
    <property type="match status" value="1"/>
</dbReference>
<evidence type="ECO:0000313" key="16">
    <source>
        <dbReference type="Proteomes" id="UP000269923"/>
    </source>
</evidence>
<evidence type="ECO:0000256" key="4">
    <source>
        <dbReference type="ARBA" id="ARBA00022806"/>
    </source>
</evidence>
<reference evidence="15 16" key="1">
    <citation type="submission" date="2018-11" db="EMBL/GenBank/DDBJ databases">
        <title>Genomes From Bacteria Associated with the Canine Oral Cavity: a Test Case for Automated Genome-Based Taxonomic Assignment.</title>
        <authorList>
            <person name="Coil D.A."/>
            <person name="Jospin G."/>
            <person name="Darling A.E."/>
            <person name="Wallis C."/>
            <person name="Davis I.J."/>
            <person name="Harris S."/>
            <person name="Eisen J.A."/>
            <person name="Holcombe L.J."/>
            <person name="O'Flynn C."/>
        </authorList>
    </citation>
    <scope>NUCLEOTIDE SEQUENCE [LARGE SCALE GENOMIC DNA]</scope>
    <source>
        <strain evidence="15 16">COT-280</strain>
    </source>
</reference>
<dbReference type="EC" id="5.6.2.4" evidence="9"/>